<dbReference type="Pfam" id="PF02469">
    <property type="entry name" value="Fasciclin"/>
    <property type="match status" value="1"/>
</dbReference>
<reference evidence="4" key="1">
    <citation type="journal article" date="2019" name="Int. J. Syst. Evol. Microbiol.">
        <title>The Global Catalogue of Microorganisms (GCM) 10K type strain sequencing project: providing services to taxonomists for standard genome sequencing and annotation.</title>
        <authorList>
            <consortium name="The Broad Institute Genomics Platform"/>
            <consortium name="The Broad Institute Genome Sequencing Center for Infectious Disease"/>
            <person name="Wu L."/>
            <person name="Ma J."/>
        </authorList>
    </citation>
    <scope>NUCLEOTIDE SEQUENCE [LARGE SCALE GENOMIC DNA]</scope>
    <source>
        <strain evidence="4">JCM 16923</strain>
    </source>
</reference>
<protein>
    <recommendedName>
        <fullName evidence="2">FAS1 domain-containing protein</fullName>
    </recommendedName>
</protein>
<keyword evidence="1" id="KW-0732">Signal</keyword>
<name>A0ABP7NJ39_9ACTN</name>
<comment type="caution">
    <text evidence="3">The sequence shown here is derived from an EMBL/GenBank/DDBJ whole genome shotgun (WGS) entry which is preliminary data.</text>
</comment>
<evidence type="ECO:0000256" key="1">
    <source>
        <dbReference type="SAM" id="SignalP"/>
    </source>
</evidence>
<dbReference type="PANTHER" id="PTHR10900">
    <property type="entry name" value="PERIOSTIN-RELATED"/>
    <property type="match status" value="1"/>
</dbReference>
<dbReference type="Gene3D" id="2.30.180.10">
    <property type="entry name" value="FAS1 domain"/>
    <property type="match status" value="1"/>
</dbReference>
<dbReference type="EMBL" id="BAAAZW010000001">
    <property type="protein sequence ID" value="GAA3948212.1"/>
    <property type="molecule type" value="Genomic_DNA"/>
</dbReference>
<dbReference type="SMART" id="SM00554">
    <property type="entry name" value="FAS1"/>
    <property type="match status" value="1"/>
</dbReference>
<keyword evidence="4" id="KW-1185">Reference proteome</keyword>
<sequence>MGTRTTTTAKTGALTKIAVVGCSLAVAAAMTACSSDDSTTSSPSTTMSTGMMTDMTSADGSTAAPAGLIGAGCADYAAQVPTGPGSLDQMATEKLGVAVANNPMLTTLAAAVSGKLNPDVNLVDTLNSGEFTVFAPVDSAFAQVPASTLDALKTDTEGLTALLTYHVVAGQAGPDKVTGEHKTVEGSMLTVTGSGDDTKVNGAGVICGGVKTANATVYLIDQVLMPPADQN</sequence>
<dbReference type="PROSITE" id="PS51257">
    <property type="entry name" value="PROKAR_LIPOPROTEIN"/>
    <property type="match status" value="1"/>
</dbReference>
<dbReference type="RefSeq" id="WP_344779625.1">
    <property type="nucleotide sequence ID" value="NZ_BAAAZW010000001.1"/>
</dbReference>
<dbReference type="PANTHER" id="PTHR10900:SF77">
    <property type="entry name" value="FI19380P1"/>
    <property type="match status" value="1"/>
</dbReference>
<dbReference type="Proteomes" id="UP001418444">
    <property type="component" value="Unassembled WGS sequence"/>
</dbReference>
<evidence type="ECO:0000259" key="2">
    <source>
        <dbReference type="PROSITE" id="PS50213"/>
    </source>
</evidence>
<proteinExistence type="predicted"/>
<evidence type="ECO:0000313" key="4">
    <source>
        <dbReference type="Proteomes" id="UP001418444"/>
    </source>
</evidence>
<organism evidence="3 4">
    <name type="scientific">Gordonia caeni</name>
    <dbReference type="NCBI Taxonomy" id="1007097"/>
    <lineage>
        <taxon>Bacteria</taxon>
        <taxon>Bacillati</taxon>
        <taxon>Actinomycetota</taxon>
        <taxon>Actinomycetes</taxon>
        <taxon>Mycobacteriales</taxon>
        <taxon>Gordoniaceae</taxon>
        <taxon>Gordonia</taxon>
    </lineage>
</organism>
<dbReference type="InterPro" id="IPR000782">
    <property type="entry name" value="FAS1_domain"/>
</dbReference>
<evidence type="ECO:0000313" key="3">
    <source>
        <dbReference type="EMBL" id="GAA3948212.1"/>
    </source>
</evidence>
<gene>
    <name evidence="3" type="ORF">GCM10022231_01690</name>
</gene>
<accession>A0ABP7NJ39</accession>
<feature type="chain" id="PRO_5046178503" description="FAS1 domain-containing protein" evidence="1">
    <location>
        <begin position="29"/>
        <end position="231"/>
    </location>
</feature>
<feature type="domain" description="FAS1" evidence="2">
    <location>
        <begin position="92"/>
        <end position="224"/>
    </location>
</feature>
<dbReference type="PROSITE" id="PS50213">
    <property type="entry name" value="FAS1"/>
    <property type="match status" value="1"/>
</dbReference>
<dbReference type="InterPro" id="IPR050904">
    <property type="entry name" value="Adhesion/Biosynth-related"/>
</dbReference>
<dbReference type="InterPro" id="IPR036378">
    <property type="entry name" value="FAS1_dom_sf"/>
</dbReference>
<dbReference type="SUPFAM" id="SSF82153">
    <property type="entry name" value="FAS1 domain"/>
    <property type="match status" value="1"/>
</dbReference>
<feature type="signal peptide" evidence="1">
    <location>
        <begin position="1"/>
        <end position="28"/>
    </location>
</feature>